<reference evidence="10" key="1">
    <citation type="submission" date="2023-08" db="EMBL/GenBank/DDBJ databases">
        <authorList>
            <person name="Audoor S."/>
            <person name="Bilcke G."/>
        </authorList>
    </citation>
    <scope>NUCLEOTIDE SEQUENCE</scope>
</reference>
<feature type="transmembrane region" description="Helical" evidence="7">
    <location>
        <begin position="153"/>
        <end position="173"/>
    </location>
</feature>
<dbReference type="PANTHER" id="PTHR22883:SF203">
    <property type="entry name" value="PALMITOYLTRANSFERASE"/>
    <property type="match status" value="1"/>
</dbReference>
<dbReference type="GO" id="GO:0005783">
    <property type="term" value="C:endoplasmic reticulum"/>
    <property type="evidence" value="ECO:0007669"/>
    <property type="project" value="TreeGrafter"/>
</dbReference>
<comment type="domain">
    <text evidence="7">The DHHC domain is required for palmitoyltransferase activity.</text>
</comment>
<dbReference type="EC" id="2.3.1.225" evidence="7"/>
<dbReference type="PANTHER" id="PTHR22883">
    <property type="entry name" value="ZINC FINGER DHHC DOMAIN CONTAINING PROTEIN"/>
    <property type="match status" value="1"/>
</dbReference>
<dbReference type="AlphaFoldDB" id="A0AAD2GAN8"/>
<dbReference type="GO" id="GO:0005794">
    <property type="term" value="C:Golgi apparatus"/>
    <property type="evidence" value="ECO:0007669"/>
    <property type="project" value="TreeGrafter"/>
</dbReference>
<keyword evidence="3 7" id="KW-0812">Transmembrane</keyword>
<evidence type="ECO:0000256" key="4">
    <source>
        <dbReference type="ARBA" id="ARBA00022989"/>
    </source>
</evidence>
<keyword evidence="5 7" id="KW-0472">Membrane</keyword>
<evidence type="ECO:0000256" key="6">
    <source>
        <dbReference type="ARBA" id="ARBA00023315"/>
    </source>
</evidence>
<feature type="region of interest" description="Disordered" evidence="8">
    <location>
        <begin position="1"/>
        <end position="42"/>
    </location>
</feature>
<dbReference type="Proteomes" id="UP001295423">
    <property type="component" value="Unassembled WGS sequence"/>
</dbReference>
<keyword evidence="2 7" id="KW-0808">Transferase</keyword>
<dbReference type="GO" id="GO:0006612">
    <property type="term" value="P:protein targeting to membrane"/>
    <property type="evidence" value="ECO:0007669"/>
    <property type="project" value="TreeGrafter"/>
</dbReference>
<dbReference type="EMBL" id="CAKOGP040002313">
    <property type="protein sequence ID" value="CAJ1966936.1"/>
    <property type="molecule type" value="Genomic_DNA"/>
</dbReference>
<feature type="domain" description="Palmitoyltransferase DHHC" evidence="9">
    <location>
        <begin position="226"/>
        <end position="289"/>
    </location>
</feature>
<name>A0AAD2GAN8_9STRA</name>
<dbReference type="InterPro" id="IPR001594">
    <property type="entry name" value="Palmitoyltrfase_DHHC"/>
</dbReference>
<comment type="subcellular location">
    <subcellularLocation>
        <location evidence="1">Membrane</location>
        <topology evidence="1">Multi-pass membrane protein</topology>
    </subcellularLocation>
</comment>
<dbReference type="InterPro" id="IPR039859">
    <property type="entry name" value="PFA4/ZDH16/20/ERF2-like"/>
</dbReference>
<evidence type="ECO:0000256" key="5">
    <source>
        <dbReference type="ARBA" id="ARBA00023136"/>
    </source>
</evidence>
<dbReference type="GO" id="GO:0016020">
    <property type="term" value="C:membrane"/>
    <property type="evidence" value="ECO:0007669"/>
    <property type="project" value="UniProtKB-SubCell"/>
</dbReference>
<feature type="compositionally biased region" description="Polar residues" evidence="8">
    <location>
        <begin position="26"/>
        <end position="39"/>
    </location>
</feature>
<dbReference type="GO" id="GO:0019706">
    <property type="term" value="F:protein-cysteine S-palmitoyltransferase activity"/>
    <property type="evidence" value="ECO:0007669"/>
    <property type="project" value="UniProtKB-EC"/>
</dbReference>
<evidence type="ECO:0000256" key="7">
    <source>
        <dbReference type="RuleBase" id="RU079119"/>
    </source>
</evidence>
<keyword evidence="6 7" id="KW-0012">Acyltransferase</keyword>
<evidence type="ECO:0000313" key="10">
    <source>
        <dbReference type="EMBL" id="CAJ1966936.1"/>
    </source>
</evidence>
<gene>
    <name evidence="10" type="ORF">CYCCA115_LOCUS22522</name>
</gene>
<evidence type="ECO:0000256" key="3">
    <source>
        <dbReference type="ARBA" id="ARBA00022692"/>
    </source>
</evidence>
<evidence type="ECO:0000256" key="2">
    <source>
        <dbReference type="ARBA" id="ARBA00022679"/>
    </source>
</evidence>
<evidence type="ECO:0000256" key="8">
    <source>
        <dbReference type="SAM" id="MobiDB-lite"/>
    </source>
</evidence>
<feature type="transmembrane region" description="Helical" evidence="7">
    <location>
        <begin position="185"/>
        <end position="204"/>
    </location>
</feature>
<comment type="catalytic activity">
    <reaction evidence="7">
        <text>L-cysteinyl-[protein] + hexadecanoyl-CoA = S-hexadecanoyl-L-cysteinyl-[protein] + CoA</text>
        <dbReference type="Rhea" id="RHEA:36683"/>
        <dbReference type="Rhea" id="RHEA-COMP:10131"/>
        <dbReference type="Rhea" id="RHEA-COMP:11032"/>
        <dbReference type="ChEBI" id="CHEBI:29950"/>
        <dbReference type="ChEBI" id="CHEBI:57287"/>
        <dbReference type="ChEBI" id="CHEBI:57379"/>
        <dbReference type="ChEBI" id="CHEBI:74151"/>
        <dbReference type="EC" id="2.3.1.225"/>
    </reaction>
</comment>
<accession>A0AAD2GAN8</accession>
<protein>
    <recommendedName>
        <fullName evidence="7">Palmitoyltransferase</fullName>
        <ecNumber evidence="7">2.3.1.225</ecNumber>
    </recommendedName>
</protein>
<evidence type="ECO:0000313" key="11">
    <source>
        <dbReference type="Proteomes" id="UP001295423"/>
    </source>
</evidence>
<organism evidence="10 11">
    <name type="scientific">Cylindrotheca closterium</name>
    <dbReference type="NCBI Taxonomy" id="2856"/>
    <lineage>
        <taxon>Eukaryota</taxon>
        <taxon>Sar</taxon>
        <taxon>Stramenopiles</taxon>
        <taxon>Ochrophyta</taxon>
        <taxon>Bacillariophyta</taxon>
        <taxon>Bacillariophyceae</taxon>
        <taxon>Bacillariophycidae</taxon>
        <taxon>Bacillariales</taxon>
        <taxon>Bacillariaceae</taxon>
        <taxon>Cylindrotheca</taxon>
    </lineage>
</organism>
<keyword evidence="11" id="KW-1185">Reference proteome</keyword>
<comment type="similarity">
    <text evidence="7">Belongs to the DHHC palmitoyltransferase family.</text>
</comment>
<feature type="transmembrane region" description="Helical" evidence="7">
    <location>
        <begin position="268"/>
        <end position="288"/>
    </location>
</feature>
<keyword evidence="4 7" id="KW-1133">Transmembrane helix</keyword>
<comment type="caution">
    <text evidence="10">The sequence shown here is derived from an EMBL/GenBank/DDBJ whole genome shotgun (WGS) entry which is preliminary data.</text>
</comment>
<evidence type="ECO:0000256" key="1">
    <source>
        <dbReference type="ARBA" id="ARBA00004141"/>
    </source>
</evidence>
<dbReference type="PROSITE" id="PS50216">
    <property type="entry name" value="DHHC"/>
    <property type="match status" value="1"/>
</dbReference>
<evidence type="ECO:0000259" key="9">
    <source>
        <dbReference type="Pfam" id="PF01529"/>
    </source>
</evidence>
<dbReference type="Pfam" id="PF01529">
    <property type="entry name" value="DHHC"/>
    <property type="match status" value="1"/>
</dbReference>
<sequence length="292" mass="32840">MSHRRGGGPAKEEMMPFTETLEDVESQMTAATSSDNNGSLDPMAVESRKEAKHRRIQEWKEGPFAASMVRTWDEEKSRFQGNMLKELANGNDSMPCICCSAFACSKIGAGRIGNIAVLKQSTEWVEEIEEDENGQPRTKRFTRPRLDFVIGPYWPMLFFVTFPIIFVVSGLTLVKRIPYTHPGIVLVWLICTVGLIVSLSMTAFRDPGILPRYDKPPPSADANWRWSDRTHSFRPRGAFYDPDTGVIIEDFDHTCPWTSTGIGKKNMGSFQCFVGLVFVCLIFDIVLLTNGI</sequence>
<proteinExistence type="inferred from homology"/>